<proteinExistence type="predicted"/>
<evidence type="ECO:0008006" key="4">
    <source>
        <dbReference type="Google" id="ProtNLM"/>
    </source>
</evidence>
<evidence type="ECO:0000313" key="3">
    <source>
        <dbReference type="EMBL" id="CAD9267986.1"/>
    </source>
</evidence>
<feature type="transmembrane region" description="Helical" evidence="2">
    <location>
        <begin position="65"/>
        <end position="82"/>
    </location>
</feature>
<keyword evidence="2" id="KW-0812">Transmembrane</keyword>
<feature type="transmembrane region" description="Helical" evidence="2">
    <location>
        <begin position="137"/>
        <end position="158"/>
    </location>
</feature>
<evidence type="ECO:0000256" key="1">
    <source>
        <dbReference type="SAM" id="MobiDB-lite"/>
    </source>
</evidence>
<feature type="transmembrane region" description="Helical" evidence="2">
    <location>
        <begin position="102"/>
        <end position="125"/>
    </location>
</feature>
<evidence type="ECO:0000256" key="2">
    <source>
        <dbReference type="SAM" id="Phobius"/>
    </source>
</evidence>
<sequence>MGWSSLSFRRPPKDTPEGQAYREEDDDDDAPVPDVIKDDPMSKVDTPESRLADAFKDPRMLIKRISFGATIGGITGISFAVLDAMQSTSSNPMKGAAKMASAAGLNTAMATTSVFAGFFGVYHGAKHLAEETRNKDDAGNILLASGVAFTPMLATPYLRGRMPYGVLLVFMDYVNTQILHREPDT</sequence>
<name>A0A7S1UHA7_9STRA</name>
<dbReference type="EMBL" id="HBGJ01042099">
    <property type="protein sequence ID" value="CAD9267986.1"/>
    <property type="molecule type" value="Transcribed_RNA"/>
</dbReference>
<protein>
    <recommendedName>
        <fullName evidence="4">Mitochondrial import inner membrane translocase subunit TIM22</fullName>
    </recommendedName>
</protein>
<keyword evidence="2" id="KW-1133">Transmembrane helix</keyword>
<reference evidence="3" key="1">
    <citation type="submission" date="2021-01" db="EMBL/GenBank/DDBJ databases">
        <authorList>
            <person name="Corre E."/>
            <person name="Pelletier E."/>
            <person name="Niang G."/>
            <person name="Scheremetjew M."/>
            <person name="Finn R."/>
            <person name="Kale V."/>
            <person name="Holt S."/>
            <person name="Cochrane G."/>
            <person name="Meng A."/>
            <person name="Brown T."/>
            <person name="Cohen L."/>
        </authorList>
    </citation>
    <scope>NUCLEOTIDE SEQUENCE</scope>
    <source>
        <strain evidence="3">CCMP2877</strain>
    </source>
</reference>
<feature type="compositionally biased region" description="Basic and acidic residues" evidence="1">
    <location>
        <begin position="11"/>
        <end position="22"/>
    </location>
</feature>
<keyword evidence="2" id="KW-0472">Membrane</keyword>
<accession>A0A7S1UHA7</accession>
<organism evidence="3">
    <name type="scientific">Phaeomonas parva</name>
    <dbReference type="NCBI Taxonomy" id="124430"/>
    <lineage>
        <taxon>Eukaryota</taxon>
        <taxon>Sar</taxon>
        <taxon>Stramenopiles</taxon>
        <taxon>Ochrophyta</taxon>
        <taxon>Pinguiophyceae</taxon>
        <taxon>Pinguiochrysidales</taxon>
        <taxon>Pinguiochrysidaceae</taxon>
        <taxon>Phaeomonas</taxon>
    </lineage>
</organism>
<gene>
    <name evidence="3" type="ORF">PPAR1163_LOCUS26417</name>
</gene>
<feature type="compositionally biased region" description="Basic and acidic residues" evidence="1">
    <location>
        <begin position="35"/>
        <end position="46"/>
    </location>
</feature>
<feature type="region of interest" description="Disordered" evidence="1">
    <location>
        <begin position="1"/>
        <end position="46"/>
    </location>
</feature>
<dbReference type="AlphaFoldDB" id="A0A7S1UHA7"/>